<reference evidence="1" key="1">
    <citation type="submission" date="2020-11" db="EMBL/GenBank/DDBJ databases">
        <authorList>
            <person name="Tran Van P."/>
        </authorList>
    </citation>
    <scope>NUCLEOTIDE SEQUENCE</scope>
</reference>
<organism evidence="1">
    <name type="scientific">Cyprideis torosa</name>
    <dbReference type="NCBI Taxonomy" id="163714"/>
    <lineage>
        <taxon>Eukaryota</taxon>
        <taxon>Metazoa</taxon>
        <taxon>Ecdysozoa</taxon>
        <taxon>Arthropoda</taxon>
        <taxon>Crustacea</taxon>
        <taxon>Oligostraca</taxon>
        <taxon>Ostracoda</taxon>
        <taxon>Podocopa</taxon>
        <taxon>Podocopida</taxon>
        <taxon>Cytherocopina</taxon>
        <taxon>Cytheroidea</taxon>
        <taxon>Cytherideidae</taxon>
        <taxon>Cyprideis</taxon>
    </lineage>
</organism>
<dbReference type="EMBL" id="OB692694">
    <property type="protein sequence ID" value="CAD7237840.1"/>
    <property type="molecule type" value="Genomic_DNA"/>
</dbReference>
<dbReference type="InterPro" id="IPR050683">
    <property type="entry name" value="Bact_Polysacc_Export_ATP-bd"/>
</dbReference>
<sequence>MYDLGQVGTGSLAKDLNRTWAKLRGKPDPYATIAELNDRTKKSDSGSVWALKDIDFEVERGEVLGIIGRNGAVAAFLEPEILIVDEVLAVGDAEFQKRAIGKMQD</sequence>
<dbReference type="InterPro" id="IPR027417">
    <property type="entry name" value="P-loop_NTPase"/>
</dbReference>
<accession>A0A7R8WZH9</accession>
<protein>
    <submittedName>
        <fullName evidence="1">Uncharacterized protein</fullName>
    </submittedName>
</protein>
<dbReference type="Gene3D" id="3.40.50.300">
    <property type="entry name" value="P-loop containing nucleotide triphosphate hydrolases"/>
    <property type="match status" value="1"/>
</dbReference>
<dbReference type="OrthoDB" id="10580005at2759"/>
<name>A0A7R8WZH9_9CRUS</name>
<gene>
    <name evidence="1" type="ORF">CTOB1V02_LOCUS15655</name>
</gene>
<evidence type="ECO:0000313" key="1">
    <source>
        <dbReference type="EMBL" id="CAD7237840.1"/>
    </source>
</evidence>
<proteinExistence type="predicted"/>
<dbReference type="AlphaFoldDB" id="A0A7R8WZH9"/>
<dbReference type="PANTHER" id="PTHR46743">
    <property type="entry name" value="TEICHOIC ACIDS EXPORT ATP-BINDING PROTEIN TAGH"/>
    <property type="match status" value="1"/>
</dbReference>
<dbReference type="PANTHER" id="PTHR46743:SF2">
    <property type="entry name" value="TEICHOIC ACIDS EXPORT ATP-BINDING PROTEIN TAGH"/>
    <property type="match status" value="1"/>
</dbReference>
<dbReference type="SUPFAM" id="SSF52540">
    <property type="entry name" value="P-loop containing nucleoside triphosphate hydrolases"/>
    <property type="match status" value="1"/>
</dbReference>
<feature type="non-terminal residue" evidence="1">
    <location>
        <position position="1"/>
    </location>
</feature>